<keyword evidence="4" id="KW-1185">Reference proteome</keyword>
<evidence type="ECO:0000313" key="2">
    <source>
        <dbReference type="EMBL" id="PNT70237.1"/>
    </source>
</evidence>
<keyword evidence="1" id="KW-0472">Membrane</keyword>
<gene>
    <name evidence="2" type="ORF">BRADI_2g08465v3</name>
</gene>
<reference evidence="2 3" key="1">
    <citation type="journal article" date="2010" name="Nature">
        <title>Genome sequencing and analysis of the model grass Brachypodium distachyon.</title>
        <authorList>
            <consortium name="International Brachypodium Initiative"/>
        </authorList>
    </citation>
    <scope>NUCLEOTIDE SEQUENCE [LARGE SCALE GENOMIC DNA]</scope>
    <source>
        <strain evidence="2 3">Bd21</strain>
    </source>
</reference>
<feature type="transmembrane region" description="Helical" evidence="1">
    <location>
        <begin position="6"/>
        <end position="24"/>
    </location>
</feature>
<sequence length="77" mass="8478">MTRVWSSPGLMLAVCFPNFMLLFGRPILCKLLFGGVGVSLLLSLAVWFQSGGIRKLLVQLLAEESCPKLFCWSSSGR</sequence>
<organism evidence="2">
    <name type="scientific">Brachypodium distachyon</name>
    <name type="common">Purple false brome</name>
    <name type="synonym">Trachynia distachya</name>
    <dbReference type="NCBI Taxonomy" id="15368"/>
    <lineage>
        <taxon>Eukaryota</taxon>
        <taxon>Viridiplantae</taxon>
        <taxon>Streptophyta</taxon>
        <taxon>Embryophyta</taxon>
        <taxon>Tracheophyta</taxon>
        <taxon>Spermatophyta</taxon>
        <taxon>Magnoliopsida</taxon>
        <taxon>Liliopsida</taxon>
        <taxon>Poales</taxon>
        <taxon>Poaceae</taxon>
        <taxon>BOP clade</taxon>
        <taxon>Pooideae</taxon>
        <taxon>Stipodae</taxon>
        <taxon>Brachypodieae</taxon>
        <taxon>Brachypodium</taxon>
    </lineage>
</organism>
<reference evidence="2" key="2">
    <citation type="submission" date="2017-06" db="EMBL/GenBank/DDBJ databases">
        <title>WGS assembly of Brachypodium distachyon.</title>
        <authorList>
            <consortium name="The International Brachypodium Initiative"/>
            <person name="Lucas S."/>
            <person name="Harmon-Smith M."/>
            <person name="Lail K."/>
            <person name="Tice H."/>
            <person name="Grimwood J."/>
            <person name="Bruce D."/>
            <person name="Barry K."/>
            <person name="Shu S."/>
            <person name="Lindquist E."/>
            <person name="Wang M."/>
            <person name="Pitluck S."/>
            <person name="Vogel J.P."/>
            <person name="Garvin D.F."/>
            <person name="Mockler T.C."/>
            <person name="Schmutz J."/>
            <person name="Rokhsar D."/>
            <person name="Bevan M.W."/>
        </authorList>
    </citation>
    <scope>NUCLEOTIDE SEQUENCE</scope>
    <source>
        <strain evidence="2">Bd21</strain>
    </source>
</reference>
<dbReference type="EMBL" id="CM000881">
    <property type="protein sequence ID" value="PNT70237.1"/>
    <property type="molecule type" value="Genomic_DNA"/>
</dbReference>
<dbReference type="InParanoid" id="A0A2K2D7H3"/>
<dbReference type="Gramene" id="PNT70237">
    <property type="protein sequence ID" value="PNT70237"/>
    <property type="gene ID" value="BRADI_2g08465v3"/>
</dbReference>
<evidence type="ECO:0000256" key="1">
    <source>
        <dbReference type="SAM" id="Phobius"/>
    </source>
</evidence>
<protein>
    <submittedName>
        <fullName evidence="2 3">Uncharacterized protein</fullName>
    </submittedName>
</protein>
<dbReference type="EnsemblPlants" id="PNT70237">
    <property type="protein sequence ID" value="PNT70237"/>
    <property type="gene ID" value="BRADI_2g08465v3"/>
</dbReference>
<accession>A0A2K2D7H3</accession>
<dbReference type="AlphaFoldDB" id="A0A2K2D7H3"/>
<keyword evidence="1" id="KW-1133">Transmembrane helix</keyword>
<feature type="transmembrane region" description="Helical" evidence="1">
    <location>
        <begin position="31"/>
        <end position="48"/>
    </location>
</feature>
<proteinExistence type="predicted"/>
<keyword evidence="1" id="KW-0812">Transmembrane</keyword>
<reference evidence="3" key="3">
    <citation type="submission" date="2018-08" db="UniProtKB">
        <authorList>
            <consortium name="EnsemblPlants"/>
        </authorList>
    </citation>
    <scope>IDENTIFICATION</scope>
    <source>
        <strain evidence="3">cv. Bd21</strain>
    </source>
</reference>
<dbReference type="Proteomes" id="UP000008810">
    <property type="component" value="Chromosome 2"/>
</dbReference>
<evidence type="ECO:0000313" key="3">
    <source>
        <dbReference type="EnsemblPlants" id="PNT70237"/>
    </source>
</evidence>
<name>A0A2K2D7H3_BRADI</name>
<evidence type="ECO:0000313" key="4">
    <source>
        <dbReference type="Proteomes" id="UP000008810"/>
    </source>
</evidence>